<name>A0A6B1DSS8_9CHLR</name>
<evidence type="ECO:0000256" key="3">
    <source>
        <dbReference type="PIRSR" id="PIRSR605502-1"/>
    </source>
</evidence>
<dbReference type="AlphaFoldDB" id="A0A6B1DSS8"/>
<proteinExistence type="inferred from homology"/>
<feature type="binding site" evidence="3">
    <location>
        <position position="66"/>
    </location>
    <ligand>
        <name>Mg(2+)</name>
        <dbReference type="ChEBI" id="CHEBI:18420"/>
        <label>1</label>
    </ligand>
</feature>
<evidence type="ECO:0000256" key="1">
    <source>
        <dbReference type="ARBA" id="ARBA00010702"/>
    </source>
</evidence>
<comment type="caution">
    <text evidence="4">The sequence shown here is derived from an EMBL/GenBank/DDBJ whole genome shotgun (WGS) entry which is preliminary data.</text>
</comment>
<dbReference type="SUPFAM" id="SSF101478">
    <property type="entry name" value="ADP-ribosylglycohydrolase"/>
    <property type="match status" value="1"/>
</dbReference>
<organism evidence="4">
    <name type="scientific">Caldilineaceae bacterium SB0662_bin_9</name>
    <dbReference type="NCBI Taxonomy" id="2605258"/>
    <lineage>
        <taxon>Bacteria</taxon>
        <taxon>Bacillati</taxon>
        <taxon>Chloroflexota</taxon>
        <taxon>Caldilineae</taxon>
        <taxon>Caldilineales</taxon>
        <taxon>Caldilineaceae</taxon>
    </lineage>
</organism>
<dbReference type="PANTHER" id="PTHR16222">
    <property type="entry name" value="ADP-RIBOSYLGLYCOHYDROLASE"/>
    <property type="match status" value="1"/>
</dbReference>
<dbReference type="GO" id="GO:0046872">
    <property type="term" value="F:metal ion binding"/>
    <property type="evidence" value="ECO:0007669"/>
    <property type="project" value="UniProtKB-KW"/>
</dbReference>
<dbReference type="Gene3D" id="1.10.4080.10">
    <property type="entry name" value="ADP-ribosylation/Crystallin J1"/>
    <property type="match status" value="1"/>
</dbReference>
<comment type="similarity">
    <text evidence="1">Belongs to the ADP-ribosylglycohydrolase family.</text>
</comment>
<comment type="cofactor">
    <cofactor evidence="3">
        <name>Mg(2+)</name>
        <dbReference type="ChEBI" id="CHEBI:18420"/>
    </cofactor>
    <text evidence="3">Binds 2 magnesium ions per subunit.</text>
</comment>
<feature type="binding site" evidence="3">
    <location>
        <position position="67"/>
    </location>
    <ligand>
        <name>Mg(2+)</name>
        <dbReference type="ChEBI" id="CHEBI:18420"/>
        <label>1</label>
    </ligand>
</feature>
<gene>
    <name evidence="4" type="ORF">F4Y08_05250</name>
</gene>
<protein>
    <submittedName>
        <fullName evidence="4">ADP-ribosylglycohydrolase</fullName>
    </submittedName>
</protein>
<feature type="binding site" evidence="3">
    <location>
        <position position="68"/>
    </location>
    <ligand>
        <name>Mg(2+)</name>
        <dbReference type="ChEBI" id="CHEBI:18420"/>
        <label>1</label>
    </ligand>
</feature>
<dbReference type="PANTHER" id="PTHR16222:SF24">
    <property type="entry name" value="ADP-RIBOSYLHYDROLASE ARH3"/>
    <property type="match status" value="1"/>
</dbReference>
<dbReference type="InterPro" id="IPR005502">
    <property type="entry name" value="Ribosyl_crysJ1"/>
</dbReference>
<sequence length="355" mass="36634">MNEASLRNGILGSLATAGLGDALGAGTEQWTIEEIFQAHDGPIATLIQPPPDTFAGAEGNLKGQITDDTSQMYYLAEDIIAADGALDEEVWKNCLLRWADNSPHVGNMGPSTRPMVEALRTGGNPHRVGLVGTSDRQVASMGATNGSSMRVAPAGLIHPGDLEGACQAALATCIPTHNTNIAIAAACAIASGCAEGLKSDADPFSVVQACLWGARRGEELARTHPRARVAPGPSIARRTQLAVQLGMAATSLRQALDDIEALIGNSVMACESIPAAIGVFIHAQGDPWDTIVAGSSLGNDTDSIAAIAGSLAGALRGFDALPQDTYATFAEANRAEHDIEQIADGLVRIALGNLS</sequence>
<dbReference type="Pfam" id="PF03747">
    <property type="entry name" value="ADP_ribosyl_GH"/>
    <property type="match status" value="1"/>
</dbReference>
<feature type="binding site" evidence="3">
    <location>
        <position position="300"/>
    </location>
    <ligand>
        <name>Mg(2+)</name>
        <dbReference type="ChEBI" id="CHEBI:18420"/>
        <label>1</label>
    </ligand>
</feature>
<dbReference type="InterPro" id="IPR036705">
    <property type="entry name" value="Ribosyl_crysJ1_sf"/>
</dbReference>
<keyword evidence="2 4" id="KW-0378">Hydrolase</keyword>
<dbReference type="InterPro" id="IPR050792">
    <property type="entry name" value="ADP-ribosylglycohydrolase"/>
</dbReference>
<keyword evidence="3" id="KW-0460">Magnesium</keyword>
<evidence type="ECO:0000256" key="2">
    <source>
        <dbReference type="ARBA" id="ARBA00022801"/>
    </source>
</evidence>
<feature type="binding site" evidence="3">
    <location>
        <position position="303"/>
    </location>
    <ligand>
        <name>Mg(2+)</name>
        <dbReference type="ChEBI" id="CHEBI:18420"/>
        <label>1</label>
    </ligand>
</feature>
<feature type="binding site" evidence="3">
    <location>
        <position position="302"/>
    </location>
    <ligand>
        <name>Mg(2+)</name>
        <dbReference type="ChEBI" id="CHEBI:18420"/>
        <label>2</label>
    </ligand>
</feature>
<reference evidence="4" key="1">
    <citation type="submission" date="2019-09" db="EMBL/GenBank/DDBJ databases">
        <title>Characterisation of the sponge microbiome using genome-centric metagenomics.</title>
        <authorList>
            <person name="Engelberts J.P."/>
            <person name="Robbins S.J."/>
            <person name="De Goeij J.M."/>
            <person name="Aranda M."/>
            <person name="Bell S.C."/>
            <person name="Webster N.S."/>
        </authorList>
    </citation>
    <scope>NUCLEOTIDE SEQUENCE</scope>
    <source>
        <strain evidence="4">SB0662_bin_9</strain>
    </source>
</reference>
<dbReference type="GO" id="GO:0016787">
    <property type="term" value="F:hydrolase activity"/>
    <property type="evidence" value="ECO:0007669"/>
    <property type="project" value="UniProtKB-KW"/>
</dbReference>
<dbReference type="EMBL" id="VXPY01000033">
    <property type="protein sequence ID" value="MYD89733.1"/>
    <property type="molecule type" value="Genomic_DNA"/>
</dbReference>
<accession>A0A6B1DSS8</accession>
<keyword evidence="3" id="KW-0479">Metal-binding</keyword>
<evidence type="ECO:0000313" key="4">
    <source>
        <dbReference type="EMBL" id="MYD89733.1"/>
    </source>
</evidence>